<evidence type="ECO:0000313" key="8">
    <source>
        <dbReference type="EMBL" id="QDT61746.1"/>
    </source>
</evidence>
<dbReference type="InterPro" id="IPR013042">
    <property type="entry name" value="DUF1592"/>
</dbReference>
<dbReference type="InterPro" id="IPR011478">
    <property type="entry name" value="DUF1585"/>
</dbReference>
<keyword evidence="9" id="KW-1185">Reference proteome</keyword>
<accession>A0A517T021</accession>
<dbReference type="InterPro" id="IPR013043">
    <property type="entry name" value="DUF1595"/>
</dbReference>
<gene>
    <name evidence="8" type="ORF">SV7mr_42860</name>
</gene>
<dbReference type="RefSeq" id="WP_145276026.1">
    <property type="nucleotide sequence ID" value="NZ_CP036272.1"/>
</dbReference>
<evidence type="ECO:0000259" key="4">
    <source>
        <dbReference type="Pfam" id="PF07627"/>
    </source>
</evidence>
<dbReference type="Pfam" id="PF07624">
    <property type="entry name" value="PSD2"/>
    <property type="match status" value="1"/>
</dbReference>
<dbReference type="AlphaFoldDB" id="A0A517T021"/>
<feature type="chain" id="PRO_5021832617" description="Planctomycete cytochrome C" evidence="1">
    <location>
        <begin position="27"/>
        <end position="641"/>
    </location>
</feature>
<sequence precursor="true">MQPCFRRLLAILCSLGFATTARPALADPDRQATFDPAAFVSDYCMDCHSGKDAEAHLDLAPFQIDKKGADARMADKAFQWITISQRVMDGSMPPEDSEAPSIADRERFTDWVQTTLQRTACEQGVSPGRAPMRRLTRSEYSATLRDLLSIHINAGQDLPVEGAGGEGFDNAAETLFLSPLHAEKFFDAARVGLNYALASPRSRRQVLGAEPDANLSPHDAAKKQLQSFLPRAFRRPVTDTEQQAYQQLFADLFDVTKAYEVAMQRTLEAVLMSPNFLFRLEPTHESPDPKPLDDHALAVRLSYFLWGTMPDQQLMQLANQGKLSDPEVLRQQTLRLLQHQERVRLFAKSFTEQWLGTRTLGREFKPDARVIKQFDAELLGGMKYEPIFFFQELLTQNHSILTLIDSDFTYANRRLAQHYKIPGNFREQPRRVELPEDSPRGGLLGMASVLAVSSHPYRTSPVLRGKWVLETMLGTPPPPAPPDVPALDEVETSASAETLRQRLERHRRDPVCASCHDRIDPLGFGLENFDVLGRWRTSDQGQAIDSRGTLPDGTHFEGPQELKHLLLERKSQFARNLTAKLLGYALGRGLTFKDYCTVSEIVEKLEADEFRSHTLILEIVQSVPFRYHAGTDPARTVTTVE</sequence>
<dbReference type="Proteomes" id="UP000315003">
    <property type="component" value="Chromosome"/>
</dbReference>
<reference evidence="8 9" key="1">
    <citation type="submission" date="2019-02" db="EMBL/GenBank/DDBJ databases">
        <title>Deep-cultivation of Planctomycetes and their phenomic and genomic characterization uncovers novel biology.</title>
        <authorList>
            <person name="Wiegand S."/>
            <person name="Jogler M."/>
            <person name="Boedeker C."/>
            <person name="Pinto D."/>
            <person name="Vollmers J."/>
            <person name="Rivas-Marin E."/>
            <person name="Kohn T."/>
            <person name="Peeters S.H."/>
            <person name="Heuer A."/>
            <person name="Rast P."/>
            <person name="Oberbeckmann S."/>
            <person name="Bunk B."/>
            <person name="Jeske O."/>
            <person name="Meyerdierks A."/>
            <person name="Storesund J.E."/>
            <person name="Kallscheuer N."/>
            <person name="Luecker S."/>
            <person name="Lage O.M."/>
            <person name="Pohl T."/>
            <person name="Merkel B.J."/>
            <person name="Hornburger P."/>
            <person name="Mueller R.-W."/>
            <person name="Bruemmer F."/>
            <person name="Labrenz M."/>
            <person name="Spormann A.M."/>
            <person name="Op den Camp H."/>
            <person name="Overmann J."/>
            <person name="Amann R."/>
            <person name="Jetten M.S.M."/>
            <person name="Mascher T."/>
            <person name="Medema M.H."/>
            <person name="Devos D.P."/>
            <person name="Kaster A.-K."/>
            <person name="Ovreas L."/>
            <person name="Rohde M."/>
            <person name="Galperin M.Y."/>
            <person name="Jogler C."/>
        </authorList>
    </citation>
    <scope>NUCLEOTIDE SEQUENCE [LARGE SCALE GENOMIC DNA]</scope>
    <source>
        <strain evidence="8 9">SV_7m_r</strain>
    </source>
</reference>
<dbReference type="Pfam" id="PF07637">
    <property type="entry name" value="PSD5"/>
    <property type="match status" value="1"/>
</dbReference>
<name>A0A517T021_9BACT</name>
<evidence type="ECO:0000259" key="2">
    <source>
        <dbReference type="Pfam" id="PF07624"/>
    </source>
</evidence>
<feature type="domain" description="DUF1585" evidence="2">
    <location>
        <begin position="552"/>
        <end position="625"/>
    </location>
</feature>
<evidence type="ECO:0000259" key="6">
    <source>
        <dbReference type="Pfam" id="PF07635"/>
    </source>
</evidence>
<protein>
    <recommendedName>
        <fullName evidence="10">Planctomycete cytochrome C</fullName>
    </recommendedName>
</protein>
<evidence type="ECO:0000259" key="3">
    <source>
        <dbReference type="Pfam" id="PF07626"/>
    </source>
</evidence>
<evidence type="ECO:0000259" key="5">
    <source>
        <dbReference type="Pfam" id="PF07631"/>
    </source>
</evidence>
<keyword evidence="1" id="KW-0732">Signal</keyword>
<feature type="domain" description="DUF1588" evidence="4">
    <location>
        <begin position="440"/>
        <end position="539"/>
    </location>
</feature>
<evidence type="ECO:0000256" key="1">
    <source>
        <dbReference type="SAM" id="SignalP"/>
    </source>
</evidence>
<dbReference type="OrthoDB" id="175242at2"/>
<dbReference type="InterPro" id="IPR013039">
    <property type="entry name" value="DUF1588"/>
</dbReference>
<dbReference type="InterPro" id="IPR011429">
    <property type="entry name" value="Cyt_c_Planctomycete-type"/>
</dbReference>
<feature type="domain" description="DUF1587" evidence="3">
    <location>
        <begin position="133"/>
        <end position="196"/>
    </location>
</feature>
<feature type="domain" description="DUF1595" evidence="7">
    <location>
        <begin position="221"/>
        <end position="281"/>
    </location>
</feature>
<feature type="signal peptide" evidence="1">
    <location>
        <begin position="1"/>
        <end position="26"/>
    </location>
</feature>
<dbReference type="EMBL" id="CP036272">
    <property type="protein sequence ID" value="QDT61746.1"/>
    <property type="molecule type" value="Genomic_DNA"/>
</dbReference>
<proteinExistence type="predicted"/>
<evidence type="ECO:0000259" key="7">
    <source>
        <dbReference type="Pfam" id="PF07637"/>
    </source>
</evidence>
<dbReference type="Pfam" id="PF07635">
    <property type="entry name" value="PSCyt1"/>
    <property type="match status" value="1"/>
</dbReference>
<dbReference type="Pfam" id="PF07626">
    <property type="entry name" value="PSD3"/>
    <property type="match status" value="1"/>
</dbReference>
<evidence type="ECO:0000313" key="9">
    <source>
        <dbReference type="Proteomes" id="UP000315003"/>
    </source>
</evidence>
<feature type="domain" description="Cytochrome C Planctomycete-type" evidence="6">
    <location>
        <begin position="44"/>
        <end position="96"/>
    </location>
</feature>
<dbReference type="Pfam" id="PF07627">
    <property type="entry name" value="PSCyt3"/>
    <property type="match status" value="1"/>
</dbReference>
<dbReference type="Pfam" id="PF07631">
    <property type="entry name" value="PSD4"/>
    <property type="match status" value="1"/>
</dbReference>
<feature type="domain" description="DUF1592" evidence="5">
    <location>
        <begin position="292"/>
        <end position="421"/>
    </location>
</feature>
<organism evidence="8 9">
    <name type="scientific">Stieleria bergensis</name>
    <dbReference type="NCBI Taxonomy" id="2528025"/>
    <lineage>
        <taxon>Bacteria</taxon>
        <taxon>Pseudomonadati</taxon>
        <taxon>Planctomycetota</taxon>
        <taxon>Planctomycetia</taxon>
        <taxon>Pirellulales</taxon>
        <taxon>Pirellulaceae</taxon>
        <taxon>Stieleria</taxon>
    </lineage>
</organism>
<evidence type="ECO:0008006" key="10">
    <source>
        <dbReference type="Google" id="ProtNLM"/>
    </source>
</evidence>
<dbReference type="InterPro" id="IPR013036">
    <property type="entry name" value="DUF1587"/>
</dbReference>